<dbReference type="Gene3D" id="3.40.50.360">
    <property type="match status" value="1"/>
</dbReference>
<evidence type="ECO:0000256" key="1">
    <source>
        <dbReference type="ARBA" id="ARBA00006961"/>
    </source>
</evidence>
<dbReference type="InterPro" id="IPR005025">
    <property type="entry name" value="FMN_Rdtase-like_dom"/>
</dbReference>
<dbReference type="PANTHER" id="PTHR30546">
    <property type="entry name" value="FLAVODOXIN-RELATED PROTEIN WRBA-RELATED"/>
    <property type="match status" value="1"/>
</dbReference>
<evidence type="ECO:0000256" key="2">
    <source>
        <dbReference type="ARBA" id="ARBA00022630"/>
    </source>
</evidence>
<gene>
    <name evidence="6" type="ordered locus">PXO_04556</name>
</gene>
<dbReference type="InterPro" id="IPR010089">
    <property type="entry name" value="Flavoprotein_WrbA-like"/>
</dbReference>
<dbReference type="AlphaFoldDB" id="A0A0K0GHY5"/>
<evidence type="ECO:0000256" key="3">
    <source>
        <dbReference type="ARBA" id="ARBA00022643"/>
    </source>
</evidence>
<comment type="similarity">
    <text evidence="1">Belongs to the WrbA family.</text>
</comment>
<evidence type="ECO:0000259" key="5">
    <source>
        <dbReference type="PROSITE" id="PS50902"/>
    </source>
</evidence>
<dbReference type="PANTHER" id="PTHR30546:SF23">
    <property type="entry name" value="FLAVOPROTEIN-LIKE PROTEIN YCP4-RELATED"/>
    <property type="match status" value="1"/>
</dbReference>
<dbReference type="NCBIfam" id="TIGR01755">
    <property type="entry name" value="flav_wrbA"/>
    <property type="match status" value="1"/>
</dbReference>
<dbReference type="eggNOG" id="COG0655">
    <property type="taxonomic scope" value="Bacteria"/>
</dbReference>
<dbReference type="InterPro" id="IPR029039">
    <property type="entry name" value="Flavoprotein-like_sf"/>
</dbReference>
<dbReference type="Pfam" id="PF03358">
    <property type="entry name" value="FMN_red"/>
    <property type="match status" value="1"/>
</dbReference>
<evidence type="ECO:0000313" key="7">
    <source>
        <dbReference type="Proteomes" id="UP000001740"/>
    </source>
</evidence>
<keyword evidence="2" id="KW-0285">Flavoprotein</keyword>
<feature type="domain" description="Flavodoxin-like" evidence="5">
    <location>
        <begin position="24"/>
        <end position="209"/>
    </location>
</feature>
<dbReference type="GO" id="GO:0003955">
    <property type="term" value="F:NAD(P)H dehydrogenase (quinone) activity"/>
    <property type="evidence" value="ECO:0007669"/>
    <property type="project" value="InterPro"/>
</dbReference>
<dbReference type="SUPFAM" id="SSF52218">
    <property type="entry name" value="Flavoproteins"/>
    <property type="match status" value="1"/>
</dbReference>
<feature type="region of interest" description="Disordered" evidence="4">
    <location>
        <begin position="173"/>
        <end position="195"/>
    </location>
</feature>
<name>A0A0K0GHY5_XANOP</name>
<dbReference type="Proteomes" id="UP000001740">
    <property type="component" value="Chromosome"/>
</dbReference>
<dbReference type="GO" id="GO:0016020">
    <property type="term" value="C:membrane"/>
    <property type="evidence" value="ECO:0007669"/>
    <property type="project" value="TreeGrafter"/>
</dbReference>
<dbReference type="PROSITE" id="PS50902">
    <property type="entry name" value="FLAVODOXIN_LIKE"/>
    <property type="match status" value="1"/>
</dbReference>
<keyword evidence="3" id="KW-0288">FMN</keyword>
<dbReference type="InterPro" id="IPR008254">
    <property type="entry name" value="Flavodoxin/NO_synth"/>
</dbReference>
<dbReference type="EMBL" id="CP000967">
    <property type="protein sequence ID" value="ACD57854.1"/>
    <property type="molecule type" value="Genomic_DNA"/>
</dbReference>
<evidence type="ECO:0000256" key="4">
    <source>
        <dbReference type="SAM" id="MobiDB-lite"/>
    </source>
</evidence>
<sequence>MQQQAGLADTAATNTGGNDTMAEILVLYYSRGGSVARLARQIARGIGEVPGMSARLRTVPPVAAVTQTSAPPVPDEGAPYVDRADLAECSGLLLGSPTRFGNMAAPMKHFLDSLGAEWASGTLAGKPAGVFTSTASMHGGQESTLLSMHLPLLHHGCLIVGIPFTEAALSHTTSGGTPYGASHVSGAGGDPQPSEDEALLARALGRRVADIARRLASP</sequence>
<evidence type="ECO:0000313" key="6">
    <source>
        <dbReference type="EMBL" id="ACD57854.1"/>
    </source>
</evidence>
<protein>
    <submittedName>
        <fullName evidence="6">Tryptophan repressor binding protein</fullName>
    </submittedName>
</protein>
<dbReference type="NCBIfam" id="NF002999">
    <property type="entry name" value="PRK03767.1"/>
    <property type="match status" value="1"/>
</dbReference>
<reference evidence="6 7" key="1">
    <citation type="journal article" date="2008" name="BMC Genomics">
        <title>Genome sequence and rapid evolution of the rice pathogen Xanthomonas oryzae pv. oryzae PXO99A.</title>
        <authorList>
            <person name="Salzberg S.L."/>
            <person name="Sommer D.D."/>
            <person name="Schatz M.C."/>
            <person name="Phillippy A.M."/>
            <person name="Rabinowicz P.D."/>
            <person name="Tsuge S."/>
            <person name="Furutani A."/>
            <person name="Ochiai H."/>
            <person name="Delcher A.L."/>
            <person name="Kelley D."/>
            <person name="Madupu R."/>
            <person name="Puiu D."/>
            <person name="Radune D."/>
            <person name="Shumway M."/>
            <person name="Trapnell C."/>
            <person name="Aparna G."/>
            <person name="Jha G."/>
            <person name="Pandey A."/>
            <person name="Patil P.B."/>
            <person name="Ishihara H."/>
            <person name="Meyer D.F."/>
            <person name="Szurek B."/>
            <person name="Verdier V."/>
            <person name="Koebnik R."/>
            <person name="Dow J.M."/>
            <person name="Ryan R.P."/>
            <person name="Hirata H."/>
            <person name="Tsuyumu S."/>
            <person name="Won Lee S."/>
            <person name="Seo Y.S."/>
            <person name="Sriariyanum M."/>
            <person name="Ronald P.C."/>
            <person name="Sonti R.V."/>
            <person name="Van Sluys M.A."/>
            <person name="Leach J.E."/>
            <person name="White F.F."/>
            <person name="Bogdanove A.J."/>
        </authorList>
    </citation>
    <scope>NUCLEOTIDE SEQUENCE [LARGE SCALE GENOMIC DNA]</scope>
    <source>
        <strain evidence="6 7">PXO99A</strain>
    </source>
</reference>
<dbReference type="KEGG" id="xop:PXO_04556"/>
<proteinExistence type="inferred from homology"/>
<dbReference type="HOGENOM" id="CLU_051402_0_2_6"/>
<dbReference type="GO" id="GO:0010181">
    <property type="term" value="F:FMN binding"/>
    <property type="evidence" value="ECO:0007669"/>
    <property type="project" value="InterPro"/>
</dbReference>
<accession>A0A0K0GHY5</accession>
<organism evidence="6 7">
    <name type="scientific">Xanthomonas oryzae pv. oryzae (strain PXO99A)</name>
    <dbReference type="NCBI Taxonomy" id="360094"/>
    <lineage>
        <taxon>Bacteria</taxon>
        <taxon>Pseudomonadati</taxon>
        <taxon>Pseudomonadota</taxon>
        <taxon>Gammaproteobacteria</taxon>
        <taxon>Lysobacterales</taxon>
        <taxon>Lysobacteraceae</taxon>
        <taxon>Xanthomonas</taxon>
    </lineage>
</organism>
<dbReference type="FunFam" id="3.40.50.360:FF:000001">
    <property type="entry name" value="NAD(P)H dehydrogenase (Quinone) FQR1-like"/>
    <property type="match status" value="1"/>
</dbReference>